<dbReference type="RefSeq" id="WP_176278445.1">
    <property type="nucleotide sequence ID" value="NZ_JABWMH010000001.1"/>
</dbReference>
<evidence type="ECO:0000256" key="3">
    <source>
        <dbReference type="ARBA" id="ARBA00022840"/>
    </source>
</evidence>
<dbReference type="NCBIfam" id="TIGR04406">
    <property type="entry name" value="LPS_export_lptB"/>
    <property type="match status" value="1"/>
</dbReference>
<evidence type="ECO:0000256" key="2">
    <source>
        <dbReference type="ARBA" id="ARBA00022741"/>
    </source>
</evidence>
<gene>
    <name evidence="5" type="primary">lptB</name>
    <name evidence="5" type="ORF">HUO14_03320</name>
</gene>
<sequence length="259" mass="28787">MKHFNLPTLPQLANPPAVDSAGLSVVSVTKKFGRKTVLHDVSFNVGRSEIVGLLGPDGAGKTITFYSILGLLRINGGQIILDGEDISGLPLDQRARRGLGYLPQETSIFRGLTVEQNIMTVLELFEKDPVARAQKLDDLLAEFHIDYVRKVPARALSGGERRRCEIARAMAANPTVMLFDEPFAGIDPMSVRDIKGMISKLERHDVGILITDQNVREMIDLLDRVYILHEGRILFSGAPEAMLQDKTVRRLYLGEELFH</sequence>
<dbReference type="InterPro" id="IPR027417">
    <property type="entry name" value="P-loop_NTPase"/>
</dbReference>
<keyword evidence="6" id="KW-1185">Reference proteome</keyword>
<evidence type="ECO:0000256" key="1">
    <source>
        <dbReference type="ARBA" id="ARBA00022448"/>
    </source>
</evidence>
<keyword evidence="3 5" id="KW-0067">ATP-binding</keyword>
<dbReference type="Gene3D" id="3.40.50.300">
    <property type="entry name" value="P-loop containing nucleotide triphosphate hydrolases"/>
    <property type="match status" value="1"/>
</dbReference>
<reference evidence="5 6" key="1">
    <citation type="submission" date="2020-06" db="EMBL/GenBank/DDBJ databases">
        <authorList>
            <person name="Kim S.-J."/>
            <person name="Park S.-J."/>
        </authorList>
    </citation>
    <scope>NUCLEOTIDE SEQUENCE [LARGE SCALE GENOMIC DNA]</scope>
    <source>
        <strain evidence="5 6">SW-151</strain>
    </source>
</reference>
<dbReference type="CDD" id="cd03218">
    <property type="entry name" value="ABC_YhbG"/>
    <property type="match status" value="1"/>
</dbReference>
<dbReference type="PROSITE" id="PS50893">
    <property type="entry name" value="ABC_TRANSPORTER_2"/>
    <property type="match status" value="1"/>
</dbReference>
<dbReference type="Pfam" id="PF00005">
    <property type="entry name" value="ABC_tran"/>
    <property type="match status" value="1"/>
</dbReference>
<dbReference type="SUPFAM" id="SSF52540">
    <property type="entry name" value="P-loop containing nucleoside triphosphate hydrolases"/>
    <property type="match status" value="1"/>
</dbReference>
<keyword evidence="1" id="KW-0813">Transport</keyword>
<dbReference type="SMART" id="SM00382">
    <property type="entry name" value="AAA"/>
    <property type="match status" value="1"/>
</dbReference>
<name>A0ABX2MZR9_9SPHN</name>
<feature type="domain" description="ABC transporter" evidence="4">
    <location>
        <begin position="23"/>
        <end position="255"/>
    </location>
</feature>
<keyword evidence="2" id="KW-0547">Nucleotide-binding</keyword>
<accession>A0ABX2MZR9</accession>
<evidence type="ECO:0000259" key="4">
    <source>
        <dbReference type="PROSITE" id="PS50893"/>
    </source>
</evidence>
<protein>
    <submittedName>
        <fullName evidence="5">LPS export ABC transporter ATP-binding protein</fullName>
    </submittedName>
</protein>
<dbReference type="EMBL" id="JABWMH010000001">
    <property type="protein sequence ID" value="NVD26937.1"/>
    <property type="molecule type" value="Genomic_DNA"/>
</dbReference>
<evidence type="ECO:0000313" key="5">
    <source>
        <dbReference type="EMBL" id="NVD26937.1"/>
    </source>
</evidence>
<dbReference type="InterPro" id="IPR003439">
    <property type="entry name" value="ABC_transporter-like_ATP-bd"/>
</dbReference>
<proteinExistence type="predicted"/>
<dbReference type="InterPro" id="IPR030921">
    <property type="entry name" value="LPS_export_LptB"/>
</dbReference>
<dbReference type="InterPro" id="IPR003593">
    <property type="entry name" value="AAA+_ATPase"/>
</dbReference>
<dbReference type="Proteomes" id="UP000652427">
    <property type="component" value="Unassembled WGS sequence"/>
</dbReference>
<dbReference type="PANTHER" id="PTHR45772:SF10">
    <property type="entry name" value="LIPOPOLYSACCHARIDE EXPORT SYSTEM ATP-BINDING PROTEIN LPTB"/>
    <property type="match status" value="1"/>
</dbReference>
<dbReference type="PANTHER" id="PTHR45772">
    <property type="entry name" value="CONSERVED COMPONENT OF ABC TRANSPORTER FOR NATURAL AMINO ACIDS-RELATED"/>
    <property type="match status" value="1"/>
</dbReference>
<evidence type="ECO:0000313" key="6">
    <source>
        <dbReference type="Proteomes" id="UP000652427"/>
    </source>
</evidence>
<dbReference type="InterPro" id="IPR051120">
    <property type="entry name" value="ABC_AA/LPS_Transport"/>
</dbReference>
<comment type="caution">
    <text evidence="5">The sequence shown here is derived from an EMBL/GenBank/DDBJ whole genome shotgun (WGS) entry which is preliminary data.</text>
</comment>
<dbReference type="GO" id="GO:0005524">
    <property type="term" value="F:ATP binding"/>
    <property type="evidence" value="ECO:0007669"/>
    <property type="project" value="UniProtKB-KW"/>
</dbReference>
<organism evidence="5 6">
    <name type="scientific">Parasphingorhabdus flavimaris</name>
    <dbReference type="NCBI Taxonomy" id="266812"/>
    <lineage>
        <taxon>Bacteria</taxon>
        <taxon>Pseudomonadati</taxon>
        <taxon>Pseudomonadota</taxon>
        <taxon>Alphaproteobacteria</taxon>
        <taxon>Sphingomonadales</taxon>
        <taxon>Sphingomonadaceae</taxon>
        <taxon>Parasphingorhabdus</taxon>
    </lineage>
</organism>